<keyword evidence="2" id="KW-1185">Reference proteome</keyword>
<dbReference type="EMBL" id="UZAL01029156">
    <property type="protein sequence ID" value="VDP46323.1"/>
    <property type="molecule type" value="Genomic_DNA"/>
</dbReference>
<dbReference type="Proteomes" id="UP000269396">
    <property type="component" value="Unassembled WGS sequence"/>
</dbReference>
<dbReference type="AlphaFoldDB" id="A0A183P317"/>
<evidence type="ECO:0000313" key="1">
    <source>
        <dbReference type="EMBL" id="VDP46323.1"/>
    </source>
</evidence>
<evidence type="ECO:0000313" key="2">
    <source>
        <dbReference type="Proteomes" id="UP000269396"/>
    </source>
</evidence>
<sequence>MLFIIFIGRYKHSSSKIENDWSTVSAVDLATNKGFWCCDGSGGGCVSAGDGIGVKDSSGVVGQELCISHVNDDNPSGSVIWLKTKNI</sequence>
<reference evidence="1 2" key="1">
    <citation type="submission" date="2018-11" db="EMBL/GenBank/DDBJ databases">
        <authorList>
            <consortium name="Pathogen Informatics"/>
        </authorList>
    </citation>
    <scope>NUCLEOTIDE SEQUENCE [LARGE SCALE GENOMIC DNA]</scope>
    <source>
        <strain>Denwood</strain>
        <strain evidence="2">Zambia</strain>
    </source>
</reference>
<protein>
    <submittedName>
        <fullName evidence="1">Uncharacterized protein</fullName>
    </submittedName>
</protein>
<proteinExistence type="predicted"/>
<organism evidence="1 2">
    <name type="scientific">Schistosoma mattheei</name>
    <dbReference type="NCBI Taxonomy" id="31246"/>
    <lineage>
        <taxon>Eukaryota</taxon>
        <taxon>Metazoa</taxon>
        <taxon>Spiralia</taxon>
        <taxon>Lophotrochozoa</taxon>
        <taxon>Platyhelminthes</taxon>
        <taxon>Trematoda</taxon>
        <taxon>Digenea</taxon>
        <taxon>Strigeidida</taxon>
        <taxon>Schistosomatoidea</taxon>
        <taxon>Schistosomatidae</taxon>
        <taxon>Schistosoma</taxon>
    </lineage>
</organism>
<accession>A0A183P317</accession>
<gene>
    <name evidence="1" type="ORF">SMTD_LOCUS8753</name>
</gene>
<name>A0A183P317_9TREM</name>